<dbReference type="EMBL" id="GL876967">
    <property type="protein sequence ID" value="KLU83645.1"/>
    <property type="molecule type" value="Genomic_DNA"/>
</dbReference>
<dbReference type="InterPro" id="IPR057912">
    <property type="entry name" value="OB_CYT4_C"/>
</dbReference>
<dbReference type="OrthoDB" id="2285229at2759"/>
<protein>
    <recommendedName>
        <fullName evidence="1">Mitochondrial protein cyt-4 OB-fold C-terminal domain-containing protein</fullName>
    </recommendedName>
</protein>
<organism evidence="2">
    <name type="scientific">Magnaporthiopsis poae (strain ATCC 64411 / 73-15)</name>
    <name type="common">Kentucky bluegrass fungus</name>
    <name type="synonym">Magnaporthe poae</name>
    <dbReference type="NCBI Taxonomy" id="644358"/>
    <lineage>
        <taxon>Eukaryota</taxon>
        <taxon>Fungi</taxon>
        <taxon>Dikarya</taxon>
        <taxon>Ascomycota</taxon>
        <taxon>Pezizomycotina</taxon>
        <taxon>Sordariomycetes</taxon>
        <taxon>Sordariomycetidae</taxon>
        <taxon>Magnaporthales</taxon>
        <taxon>Magnaporthaceae</taxon>
        <taxon>Magnaporthiopsis</taxon>
    </lineage>
</organism>
<dbReference type="AlphaFoldDB" id="A0A0H2THZ4"/>
<proteinExistence type="predicted"/>
<reference evidence="2" key="1">
    <citation type="submission" date="2010-05" db="EMBL/GenBank/DDBJ databases">
        <title>The Genome Sequence of Magnaporthe poae strain ATCC 64411.</title>
        <authorList>
            <consortium name="The Broad Institute Genome Sequencing Platform"/>
            <consortium name="Broad Institute Genome Sequencing Center for Infectious Disease"/>
            <person name="Ma L.-J."/>
            <person name="Dead R."/>
            <person name="Young S."/>
            <person name="Zeng Q."/>
            <person name="Koehrsen M."/>
            <person name="Alvarado L."/>
            <person name="Berlin A."/>
            <person name="Chapman S.B."/>
            <person name="Chen Z."/>
            <person name="Freedman E."/>
            <person name="Gellesch M."/>
            <person name="Goldberg J."/>
            <person name="Griggs A."/>
            <person name="Gujja S."/>
            <person name="Heilman E.R."/>
            <person name="Heiman D."/>
            <person name="Hepburn T."/>
            <person name="Howarth C."/>
            <person name="Jen D."/>
            <person name="Larson L."/>
            <person name="Mehta T."/>
            <person name="Neiman D."/>
            <person name="Pearson M."/>
            <person name="Roberts A."/>
            <person name="Saif S."/>
            <person name="Shea T."/>
            <person name="Shenoy N."/>
            <person name="Sisk P."/>
            <person name="Stolte C."/>
            <person name="Sykes S."/>
            <person name="Walk T."/>
            <person name="White J."/>
            <person name="Yandava C."/>
            <person name="Haas B."/>
            <person name="Nusbaum C."/>
            <person name="Birren B."/>
        </authorList>
    </citation>
    <scope>NUCLEOTIDE SEQUENCE</scope>
    <source>
        <strain evidence="2">ATCC 64411</strain>
    </source>
</reference>
<accession>A0A0H2THZ4</accession>
<gene>
    <name evidence="2" type="ORF">MAPG_02698</name>
</gene>
<dbReference type="VEuPathDB" id="FungiDB:MAPG_02698"/>
<sequence length="105" mass="11540">HYTLQALARAWRFGQASLPDTFVFRVSRARARRPIQGRLASFFDVHAFLVPSNPDADADDAAASEQLVELASLVADDLVEVRLKSVDPSAPLVLVKPVRKLDRSG</sequence>
<feature type="domain" description="Mitochondrial protein cyt-4 OB-fold C-terminal" evidence="1">
    <location>
        <begin position="11"/>
        <end position="99"/>
    </location>
</feature>
<reference evidence="2" key="2">
    <citation type="submission" date="2011-03" db="EMBL/GenBank/DDBJ databases">
        <title>Annotation of Magnaporthe poae ATCC 64411.</title>
        <authorList>
            <person name="Ma L.-J."/>
            <person name="Dead R."/>
            <person name="Young S.K."/>
            <person name="Zeng Q."/>
            <person name="Gargeya S."/>
            <person name="Fitzgerald M."/>
            <person name="Haas B."/>
            <person name="Abouelleil A."/>
            <person name="Alvarado L."/>
            <person name="Arachchi H.M."/>
            <person name="Berlin A."/>
            <person name="Brown A."/>
            <person name="Chapman S.B."/>
            <person name="Chen Z."/>
            <person name="Dunbar C."/>
            <person name="Freedman E."/>
            <person name="Gearin G."/>
            <person name="Gellesch M."/>
            <person name="Goldberg J."/>
            <person name="Griggs A."/>
            <person name="Gujja S."/>
            <person name="Heiman D."/>
            <person name="Howarth C."/>
            <person name="Larson L."/>
            <person name="Lui A."/>
            <person name="MacDonald P.J.P."/>
            <person name="Mehta T."/>
            <person name="Montmayeur A."/>
            <person name="Murphy C."/>
            <person name="Neiman D."/>
            <person name="Pearson M."/>
            <person name="Priest M."/>
            <person name="Roberts A."/>
            <person name="Saif S."/>
            <person name="Shea T."/>
            <person name="Shenoy N."/>
            <person name="Sisk P."/>
            <person name="Stolte C."/>
            <person name="Sykes S."/>
            <person name="Yandava C."/>
            <person name="Wortman J."/>
            <person name="Nusbaum C."/>
            <person name="Birren B."/>
        </authorList>
    </citation>
    <scope>NUCLEOTIDE SEQUENCE</scope>
    <source>
        <strain evidence="2">ATCC 64411</strain>
    </source>
</reference>
<name>A0A0H2THZ4_MAGP6</name>
<evidence type="ECO:0000259" key="1">
    <source>
        <dbReference type="Pfam" id="PF25522"/>
    </source>
</evidence>
<evidence type="ECO:0000313" key="2">
    <source>
        <dbReference type="EMBL" id="KLU83645.1"/>
    </source>
</evidence>
<dbReference type="Pfam" id="PF25522">
    <property type="entry name" value="OB_cyt-4"/>
    <property type="match status" value="1"/>
</dbReference>
<feature type="non-terminal residue" evidence="2">
    <location>
        <position position="1"/>
    </location>
</feature>